<dbReference type="Proteomes" id="UP000006310">
    <property type="component" value="Chromosome 8"/>
</dbReference>
<organism evidence="2 3">
    <name type="scientific">Huiozyma naganishii (strain ATCC MYA-139 / BCRC 22969 / CBS 8797 / KCTC 17520 / NBRC 10181 / NCYC 3082 / Yp74L-3)</name>
    <name type="common">Yeast</name>
    <name type="synonym">Kazachstania naganishii</name>
    <dbReference type="NCBI Taxonomy" id="1071383"/>
    <lineage>
        <taxon>Eukaryota</taxon>
        <taxon>Fungi</taxon>
        <taxon>Dikarya</taxon>
        <taxon>Ascomycota</taxon>
        <taxon>Saccharomycotina</taxon>
        <taxon>Saccharomycetes</taxon>
        <taxon>Saccharomycetales</taxon>
        <taxon>Saccharomycetaceae</taxon>
        <taxon>Huiozyma</taxon>
    </lineage>
</organism>
<protein>
    <submittedName>
        <fullName evidence="2">Uncharacterized protein</fullName>
    </submittedName>
</protein>
<dbReference type="GeneID" id="34527202"/>
<evidence type="ECO:0000313" key="2">
    <source>
        <dbReference type="EMBL" id="CCK71470.1"/>
    </source>
</evidence>
<dbReference type="AlphaFoldDB" id="J7R9F4"/>
<dbReference type="KEGG" id="kng:KNAG_0H00540"/>
<keyword evidence="3" id="KW-1185">Reference proteome</keyword>
<reference evidence="2 3" key="1">
    <citation type="journal article" date="2011" name="Proc. Natl. Acad. Sci. U.S.A.">
        <title>Evolutionary erosion of yeast sex chromosomes by mating-type switching accidents.</title>
        <authorList>
            <person name="Gordon J.L."/>
            <person name="Armisen D."/>
            <person name="Proux-Wera E."/>
            <person name="Oheigeartaigh S.S."/>
            <person name="Byrne K.P."/>
            <person name="Wolfe K.H."/>
        </authorList>
    </citation>
    <scope>NUCLEOTIDE SEQUENCE [LARGE SCALE GENOMIC DNA]</scope>
    <source>
        <strain evidence="3">ATCC MYA-139 / BCRC 22969 / CBS 8797 / CCRC 22969 / KCTC 17520 / NBRC 10181 / NCYC 3082</strain>
    </source>
</reference>
<dbReference type="EMBL" id="HE978321">
    <property type="protein sequence ID" value="CCK71470.1"/>
    <property type="molecule type" value="Genomic_DNA"/>
</dbReference>
<dbReference type="RefSeq" id="XP_022465715.1">
    <property type="nucleotide sequence ID" value="XM_022609305.1"/>
</dbReference>
<feature type="region of interest" description="Disordered" evidence="1">
    <location>
        <begin position="29"/>
        <end position="53"/>
    </location>
</feature>
<dbReference type="HOGENOM" id="CLU_1326554_0_0_1"/>
<gene>
    <name evidence="2" type="primary">KNAG0H00540</name>
    <name evidence="2" type="ordered locus">KNAG_0H00540</name>
</gene>
<evidence type="ECO:0000313" key="3">
    <source>
        <dbReference type="Proteomes" id="UP000006310"/>
    </source>
</evidence>
<name>J7R9F4_HUIN7</name>
<reference evidence="3" key="2">
    <citation type="submission" date="2012-08" db="EMBL/GenBank/DDBJ databases">
        <title>Genome sequence of Kazachstania naganishii.</title>
        <authorList>
            <person name="Gordon J.L."/>
            <person name="Armisen D."/>
            <person name="Proux-Wera E."/>
            <person name="OhEigeartaigh S.S."/>
            <person name="Byrne K.P."/>
            <person name="Wolfe K.H."/>
        </authorList>
    </citation>
    <scope>NUCLEOTIDE SEQUENCE [LARGE SCALE GENOMIC DNA]</scope>
    <source>
        <strain evidence="3">ATCC MYA-139 / BCRC 22969 / CBS 8797 / CCRC 22969 / KCTC 17520 / NBRC 10181 / NCYC 3082</strain>
    </source>
</reference>
<proteinExistence type="predicted"/>
<sequence length="207" mass="22154">MPEHQRCPYSATVPGCCCGSPEKHPQRAAGPCIPIGQTSPPRGGGHRPTDAARSGVFPKGKAAGICPEGGAALFRPASFAVLGYRPHAFRGALEDSWKVGNSGLRLVLLRCGRLSLLVRGSVSPGAAAGGGKPARVCQLLRIYIRAGDRPEDRSCLAFLLYLLCLLCWLDLQYQLQELVDLGSAKVQERESFVRFVFSAYLASIAQC</sequence>
<accession>J7R9F4</accession>
<evidence type="ECO:0000256" key="1">
    <source>
        <dbReference type="SAM" id="MobiDB-lite"/>
    </source>
</evidence>